<feature type="domain" description="ABC transmembrane type-2" evidence="9">
    <location>
        <begin position="35"/>
        <end position="267"/>
    </location>
</feature>
<feature type="transmembrane region" description="Helical" evidence="8">
    <location>
        <begin position="151"/>
        <end position="176"/>
    </location>
</feature>
<dbReference type="GO" id="GO:0140359">
    <property type="term" value="F:ABC-type transporter activity"/>
    <property type="evidence" value="ECO:0007669"/>
    <property type="project" value="InterPro"/>
</dbReference>
<keyword evidence="7 8" id="KW-0472">Membrane</keyword>
<gene>
    <name evidence="10" type="ORF">EII11_04080</name>
</gene>
<organism evidence="10 11">
    <name type="scientific">Schaalia canis</name>
    <dbReference type="NCBI Taxonomy" id="100469"/>
    <lineage>
        <taxon>Bacteria</taxon>
        <taxon>Bacillati</taxon>
        <taxon>Actinomycetota</taxon>
        <taxon>Actinomycetes</taxon>
        <taxon>Actinomycetales</taxon>
        <taxon>Actinomycetaceae</taxon>
        <taxon>Schaalia</taxon>
    </lineage>
</organism>
<dbReference type="Proteomes" id="UP000280444">
    <property type="component" value="Unassembled WGS sequence"/>
</dbReference>
<dbReference type="Pfam" id="PF01061">
    <property type="entry name" value="ABC2_membrane"/>
    <property type="match status" value="1"/>
</dbReference>
<sequence>MTKGTRTKRTFWQQWNLIHAFAQRDLKSKFNATALGWLWSLVVPLTTLGIYTLVFGGLFQMQAPQLASRHEGIAIFAIWLFAGLTIWGFFQNSINAGINGLVSSGGLLQKVYFPAYAPILGAGYAVAIQSFIEVGILLAVLALLMNISWTWLLLIPFFILLLLFVASLATALAVWNIHVRDLAHLVGVFLQLLFYATPIIYQLSLVPEHFHGIPLRQIMGVLPMAEFITLFRTLVYDLSPGTAIQWLACFFWAFVSALLAFWVHRRFGADLGERI</sequence>
<keyword evidence="6 8" id="KW-1133">Transmembrane helix</keyword>
<evidence type="ECO:0000256" key="1">
    <source>
        <dbReference type="ARBA" id="ARBA00004651"/>
    </source>
</evidence>
<evidence type="ECO:0000313" key="11">
    <source>
        <dbReference type="Proteomes" id="UP000280444"/>
    </source>
</evidence>
<evidence type="ECO:0000256" key="3">
    <source>
        <dbReference type="ARBA" id="ARBA00022448"/>
    </source>
</evidence>
<feature type="transmembrane region" description="Helical" evidence="8">
    <location>
        <begin position="243"/>
        <end position="264"/>
    </location>
</feature>
<feature type="transmembrane region" description="Helical" evidence="8">
    <location>
        <begin position="182"/>
        <end position="201"/>
    </location>
</feature>
<keyword evidence="4 8" id="KW-1003">Cell membrane</keyword>
<feature type="transmembrane region" description="Helical" evidence="8">
    <location>
        <begin position="122"/>
        <end position="144"/>
    </location>
</feature>
<reference evidence="10 11" key="1">
    <citation type="submission" date="2018-11" db="EMBL/GenBank/DDBJ databases">
        <title>Genomes From Bacteria Associated with the Canine Oral Cavity: a Test Case for Automated Genome-Based Taxonomic Assignment.</title>
        <authorList>
            <person name="Coil D.A."/>
            <person name="Jospin G."/>
            <person name="Darling A.E."/>
            <person name="Wallis C."/>
            <person name="Davis I.J."/>
            <person name="Harris S."/>
            <person name="Eisen J.A."/>
            <person name="Holcombe L.J."/>
            <person name="O'Flynn C."/>
        </authorList>
    </citation>
    <scope>NUCLEOTIDE SEQUENCE [LARGE SCALE GENOMIC DNA]</scope>
    <source>
        <strain evidence="10 11">OH770</strain>
    </source>
</reference>
<keyword evidence="3 8" id="KW-0813">Transport</keyword>
<evidence type="ECO:0000259" key="9">
    <source>
        <dbReference type="PROSITE" id="PS51012"/>
    </source>
</evidence>
<dbReference type="PANTHER" id="PTHR30413:SF10">
    <property type="entry name" value="CAPSULE POLYSACCHARIDE EXPORT INNER-MEMBRANE PROTEIN CTRC"/>
    <property type="match status" value="1"/>
</dbReference>
<name>A0A3P1SFE6_9ACTO</name>
<dbReference type="InterPro" id="IPR047817">
    <property type="entry name" value="ABC2_TM_bact-type"/>
</dbReference>
<keyword evidence="11" id="KW-1185">Reference proteome</keyword>
<evidence type="ECO:0000313" key="10">
    <source>
        <dbReference type="EMBL" id="RRC95709.1"/>
    </source>
</evidence>
<dbReference type="PANTHER" id="PTHR30413">
    <property type="entry name" value="INNER MEMBRANE TRANSPORT PERMEASE"/>
    <property type="match status" value="1"/>
</dbReference>
<evidence type="ECO:0000256" key="7">
    <source>
        <dbReference type="ARBA" id="ARBA00023136"/>
    </source>
</evidence>
<protein>
    <recommendedName>
        <fullName evidence="8">Transport permease protein</fullName>
    </recommendedName>
</protein>
<feature type="transmembrane region" description="Helical" evidence="8">
    <location>
        <begin position="37"/>
        <end position="59"/>
    </location>
</feature>
<evidence type="ECO:0000256" key="5">
    <source>
        <dbReference type="ARBA" id="ARBA00022692"/>
    </source>
</evidence>
<evidence type="ECO:0000256" key="2">
    <source>
        <dbReference type="ARBA" id="ARBA00007783"/>
    </source>
</evidence>
<keyword evidence="5 8" id="KW-0812">Transmembrane</keyword>
<comment type="subcellular location">
    <subcellularLocation>
        <location evidence="1 8">Cell membrane</location>
        <topology evidence="1 8">Multi-pass membrane protein</topology>
    </subcellularLocation>
</comment>
<dbReference type="GO" id="GO:0015920">
    <property type="term" value="P:lipopolysaccharide transport"/>
    <property type="evidence" value="ECO:0007669"/>
    <property type="project" value="TreeGrafter"/>
</dbReference>
<comment type="similarity">
    <text evidence="2 8">Belongs to the ABC-2 integral membrane protein family.</text>
</comment>
<comment type="caution">
    <text evidence="10">The sequence shown here is derived from an EMBL/GenBank/DDBJ whole genome shotgun (WGS) entry which is preliminary data.</text>
</comment>
<dbReference type="InterPro" id="IPR013525">
    <property type="entry name" value="ABC2_TM"/>
</dbReference>
<dbReference type="OrthoDB" id="9789409at2"/>
<accession>A0A3P1SFE6</accession>
<evidence type="ECO:0000256" key="6">
    <source>
        <dbReference type="ARBA" id="ARBA00022989"/>
    </source>
</evidence>
<proteinExistence type="inferred from homology"/>
<dbReference type="PROSITE" id="PS51012">
    <property type="entry name" value="ABC_TM2"/>
    <property type="match status" value="1"/>
</dbReference>
<feature type="transmembrane region" description="Helical" evidence="8">
    <location>
        <begin position="71"/>
        <end position="90"/>
    </location>
</feature>
<evidence type="ECO:0000256" key="8">
    <source>
        <dbReference type="RuleBase" id="RU361157"/>
    </source>
</evidence>
<dbReference type="AlphaFoldDB" id="A0A3P1SFE6"/>
<dbReference type="GO" id="GO:0005886">
    <property type="term" value="C:plasma membrane"/>
    <property type="evidence" value="ECO:0007669"/>
    <property type="project" value="UniProtKB-SubCell"/>
</dbReference>
<dbReference type="EMBL" id="RQZF01000003">
    <property type="protein sequence ID" value="RRC95709.1"/>
    <property type="molecule type" value="Genomic_DNA"/>
</dbReference>
<evidence type="ECO:0000256" key="4">
    <source>
        <dbReference type="ARBA" id="ARBA00022475"/>
    </source>
</evidence>